<evidence type="ECO:0000313" key="3">
    <source>
        <dbReference type="Proteomes" id="UP001209803"/>
    </source>
</evidence>
<keyword evidence="1" id="KW-1133">Transmembrane helix</keyword>
<dbReference type="RefSeq" id="WP_265683572.1">
    <property type="nucleotide sequence ID" value="NZ_CP120863.1"/>
</dbReference>
<feature type="transmembrane region" description="Helical" evidence="1">
    <location>
        <begin position="73"/>
        <end position="94"/>
    </location>
</feature>
<keyword evidence="1" id="KW-0472">Membrane</keyword>
<keyword evidence="1" id="KW-0812">Transmembrane</keyword>
<name>A0ABY8F705_9HYPH</name>
<protein>
    <submittedName>
        <fullName evidence="2">Uncharacterized protein</fullName>
    </submittedName>
</protein>
<keyword evidence="3" id="KW-1185">Reference proteome</keyword>
<accession>A0ABY8F705</accession>
<reference evidence="2 3" key="1">
    <citation type="submission" date="2023-03" db="EMBL/GenBank/DDBJ databases">
        <title>Roseibium porphyridii sp. nov. and Roseibium rhodosorbium sp. nov. isolated from marine algae, Porphyridium cruentum and Rhodosorus marinus, respectively.</title>
        <authorList>
            <person name="Lee M.W."/>
            <person name="Choi B.J."/>
            <person name="Lee J.K."/>
            <person name="Choi D.G."/>
            <person name="Baek J.H."/>
            <person name="Bayburt H."/>
            <person name="Kim J.M."/>
            <person name="Han D.M."/>
            <person name="Kim K.H."/>
            <person name="Jeon C.O."/>
        </authorList>
    </citation>
    <scope>NUCLEOTIDE SEQUENCE [LARGE SCALE GENOMIC DNA]</scope>
    <source>
        <strain evidence="2 3">KMA01</strain>
    </source>
</reference>
<evidence type="ECO:0000313" key="2">
    <source>
        <dbReference type="EMBL" id="WFE91270.1"/>
    </source>
</evidence>
<gene>
    <name evidence="2" type="ORF">K1718_07920</name>
</gene>
<organism evidence="2 3">
    <name type="scientific">Roseibium porphyridii</name>
    <dbReference type="NCBI Taxonomy" id="2866279"/>
    <lineage>
        <taxon>Bacteria</taxon>
        <taxon>Pseudomonadati</taxon>
        <taxon>Pseudomonadota</taxon>
        <taxon>Alphaproteobacteria</taxon>
        <taxon>Hyphomicrobiales</taxon>
        <taxon>Stappiaceae</taxon>
        <taxon>Roseibium</taxon>
    </lineage>
</organism>
<evidence type="ECO:0000256" key="1">
    <source>
        <dbReference type="SAM" id="Phobius"/>
    </source>
</evidence>
<sequence length="95" mass="10402">MAAVAGVGGFIAFYDGLQLLTDMPGQSFWLSMEAAFIRFPDVLVSTGLAAIFLLTILLGQFFDDRRRRPLKRWIDRIASTIGLGLVVAALYYGAS</sequence>
<proteinExistence type="predicted"/>
<dbReference type="EMBL" id="CP120863">
    <property type="protein sequence ID" value="WFE91270.1"/>
    <property type="molecule type" value="Genomic_DNA"/>
</dbReference>
<feature type="transmembrane region" description="Helical" evidence="1">
    <location>
        <begin position="42"/>
        <end position="61"/>
    </location>
</feature>
<dbReference type="Proteomes" id="UP001209803">
    <property type="component" value="Chromosome"/>
</dbReference>